<evidence type="ECO:0000313" key="1">
    <source>
        <dbReference type="EMBL" id="KAL1607533.1"/>
    </source>
</evidence>
<protein>
    <submittedName>
        <fullName evidence="1">Uncharacterized protein</fullName>
    </submittedName>
</protein>
<accession>A0ABR3RTE2</accession>
<dbReference type="EMBL" id="JAKIXB020000006">
    <property type="protein sequence ID" value="KAL1607533.1"/>
    <property type="molecule type" value="Genomic_DNA"/>
</dbReference>
<gene>
    <name evidence="1" type="ORF">SLS59_002501</name>
</gene>
<organism evidence="1 2">
    <name type="scientific">Nothophoma quercina</name>
    <dbReference type="NCBI Taxonomy" id="749835"/>
    <lineage>
        <taxon>Eukaryota</taxon>
        <taxon>Fungi</taxon>
        <taxon>Dikarya</taxon>
        <taxon>Ascomycota</taxon>
        <taxon>Pezizomycotina</taxon>
        <taxon>Dothideomycetes</taxon>
        <taxon>Pleosporomycetidae</taxon>
        <taxon>Pleosporales</taxon>
        <taxon>Pleosporineae</taxon>
        <taxon>Didymellaceae</taxon>
        <taxon>Nothophoma</taxon>
    </lineage>
</organism>
<reference evidence="1 2" key="1">
    <citation type="submission" date="2024-02" db="EMBL/GenBank/DDBJ databases">
        <title>De novo assembly and annotation of 12 fungi associated with fruit tree decline syndrome in Ontario, Canada.</title>
        <authorList>
            <person name="Sulman M."/>
            <person name="Ellouze W."/>
            <person name="Ilyukhin E."/>
        </authorList>
    </citation>
    <scope>NUCLEOTIDE SEQUENCE [LARGE SCALE GENOMIC DNA]</scope>
    <source>
        <strain evidence="1 2">M97-236</strain>
    </source>
</reference>
<proteinExistence type="predicted"/>
<keyword evidence="2" id="KW-1185">Reference proteome</keyword>
<dbReference type="Proteomes" id="UP001521222">
    <property type="component" value="Unassembled WGS sequence"/>
</dbReference>
<evidence type="ECO:0000313" key="2">
    <source>
        <dbReference type="Proteomes" id="UP001521222"/>
    </source>
</evidence>
<comment type="caution">
    <text evidence="1">The sequence shown here is derived from an EMBL/GenBank/DDBJ whole genome shotgun (WGS) entry which is preliminary data.</text>
</comment>
<sequence length="314" mass="35288">MGHHIFPCEFRLDTLDVDMGAAVSSFDLSNCESDELIHLQHKSQTESVKAASASEHLATSHSPTKDVARDAVPVVDDILPPLDDRIQTLYSTYQTSYAFPVSATSAHRQHAIDLTLALLQRHYPDSQGYLVQQVPLGPYSKLGIHFELKYADESDSDIDMPPTKKPKRKARFEDPACHSIEPESMATIVVKRRVSDEVDGAEAYKYLIHTSLVIVIDDLSKFPRFSRANVNHRGDVLTDVLGLFGRVKNGYGMLLFGPRFEFYAFDGDDDKVPVVPYHGQVWKMDMRSTSLEDVDGVLSKFKAQTQHVIYWDDA</sequence>
<name>A0ABR3RTE2_9PLEO</name>